<name>A1ZTG2_MICM2</name>
<gene>
    <name evidence="2" type="ORF">M23134_04662</name>
</gene>
<dbReference type="RefSeq" id="WP_002701194.1">
    <property type="nucleotide sequence ID" value="NZ_AAWS01000035.1"/>
</dbReference>
<proteinExistence type="predicted"/>
<accession>A1ZTG2</accession>
<sequence length="56" mass="6064">MNKTTKLVFFVVLIVVGLVAFKFLAGMLRNILFIAVAAVLAIGAYRFVFGSKAGKK</sequence>
<dbReference type="AlphaFoldDB" id="A1ZTG2"/>
<dbReference type="EMBL" id="AAWS01000035">
    <property type="protein sequence ID" value="EAY26384.1"/>
    <property type="molecule type" value="Genomic_DNA"/>
</dbReference>
<evidence type="ECO:0000313" key="2">
    <source>
        <dbReference type="EMBL" id="EAY26384.1"/>
    </source>
</evidence>
<feature type="transmembrane region" description="Helical" evidence="1">
    <location>
        <begin position="7"/>
        <end position="25"/>
    </location>
</feature>
<evidence type="ECO:0000313" key="3">
    <source>
        <dbReference type="Proteomes" id="UP000004095"/>
    </source>
</evidence>
<reference evidence="2 3" key="1">
    <citation type="submission" date="2007-01" db="EMBL/GenBank/DDBJ databases">
        <authorList>
            <person name="Haygood M."/>
            <person name="Podell S."/>
            <person name="Anderson C."/>
            <person name="Hopkinson B."/>
            <person name="Roe K."/>
            <person name="Barbeau K."/>
            <person name="Gaasterland T."/>
            <person name="Ferriera S."/>
            <person name="Johnson J."/>
            <person name="Kravitz S."/>
            <person name="Beeson K."/>
            <person name="Sutton G."/>
            <person name="Rogers Y.-H."/>
            <person name="Friedman R."/>
            <person name="Frazier M."/>
            <person name="Venter J.C."/>
        </authorList>
    </citation>
    <scope>NUCLEOTIDE SEQUENCE [LARGE SCALE GENOMIC DNA]</scope>
    <source>
        <strain evidence="2 3">ATCC 23134</strain>
    </source>
</reference>
<dbReference type="Proteomes" id="UP000004095">
    <property type="component" value="Unassembled WGS sequence"/>
</dbReference>
<keyword evidence="3" id="KW-1185">Reference proteome</keyword>
<keyword evidence="1" id="KW-1133">Transmembrane helix</keyword>
<feature type="transmembrane region" description="Helical" evidence="1">
    <location>
        <begin position="31"/>
        <end position="49"/>
    </location>
</feature>
<organism evidence="2 3">
    <name type="scientific">Microscilla marina ATCC 23134</name>
    <dbReference type="NCBI Taxonomy" id="313606"/>
    <lineage>
        <taxon>Bacteria</taxon>
        <taxon>Pseudomonadati</taxon>
        <taxon>Bacteroidota</taxon>
        <taxon>Cytophagia</taxon>
        <taxon>Cytophagales</taxon>
        <taxon>Microscillaceae</taxon>
        <taxon>Microscilla</taxon>
    </lineage>
</organism>
<keyword evidence="1" id="KW-0472">Membrane</keyword>
<evidence type="ECO:0000256" key="1">
    <source>
        <dbReference type="SAM" id="Phobius"/>
    </source>
</evidence>
<protein>
    <submittedName>
        <fullName evidence="2">Uncharacterized protein</fullName>
    </submittedName>
</protein>
<comment type="caution">
    <text evidence="2">The sequence shown here is derived from an EMBL/GenBank/DDBJ whole genome shotgun (WGS) entry which is preliminary data.</text>
</comment>
<keyword evidence="1" id="KW-0812">Transmembrane</keyword>